<evidence type="ECO:0000313" key="3">
    <source>
        <dbReference type="Proteomes" id="UP000308133"/>
    </source>
</evidence>
<organism evidence="2 3">
    <name type="scientific">Elsinoe australis</name>
    <dbReference type="NCBI Taxonomy" id="40998"/>
    <lineage>
        <taxon>Eukaryota</taxon>
        <taxon>Fungi</taxon>
        <taxon>Dikarya</taxon>
        <taxon>Ascomycota</taxon>
        <taxon>Pezizomycotina</taxon>
        <taxon>Dothideomycetes</taxon>
        <taxon>Dothideomycetidae</taxon>
        <taxon>Myriangiales</taxon>
        <taxon>Elsinoaceae</taxon>
        <taxon>Elsinoe</taxon>
    </lineage>
</organism>
<accession>A0A4V6DTU1</accession>
<evidence type="ECO:0000313" key="2">
    <source>
        <dbReference type="EMBL" id="TKX20772.1"/>
    </source>
</evidence>
<feature type="compositionally biased region" description="Polar residues" evidence="1">
    <location>
        <begin position="1"/>
        <end position="11"/>
    </location>
</feature>
<evidence type="ECO:0000256" key="1">
    <source>
        <dbReference type="SAM" id="MobiDB-lite"/>
    </source>
</evidence>
<sequence length="190" mass="20409">MTTSSEQQEGANSPPPTLNREESTAVTTAASETVGVDAFEARLATYQAELRNSATCTTLATPKIWTVFLQQTKALKQQHAALTAKKTLADQILQQVAHEFSAGKDVGADGCTGTDATGNDVSDKKEEAIGDVTDLKALKQMAKTMAQAMKMVDDQTIEIKKQAAVMLEQNARIDAQAGEIEQLKRQMVGH</sequence>
<dbReference type="Proteomes" id="UP000308133">
    <property type="component" value="Unassembled WGS sequence"/>
</dbReference>
<protein>
    <submittedName>
        <fullName evidence="2">Uncharacterized protein</fullName>
    </submittedName>
</protein>
<proteinExistence type="predicted"/>
<name>A0A4V6DTU1_9PEZI</name>
<feature type="region of interest" description="Disordered" evidence="1">
    <location>
        <begin position="1"/>
        <end position="28"/>
    </location>
</feature>
<comment type="caution">
    <text evidence="2">The sequence shown here is derived from an EMBL/GenBank/DDBJ whole genome shotgun (WGS) entry which is preliminary data.</text>
</comment>
<dbReference type="AlphaFoldDB" id="A0A4V6DTU1"/>
<reference evidence="2 3" key="1">
    <citation type="submission" date="2018-02" db="EMBL/GenBank/DDBJ databases">
        <title>Draft genome sequences of Elsinoe sp., causing black scab on jojoba.</title>
        <authorList>
            <person name="Stodart B."/>
            <person name="Jeffress S."/>
            <person name="Ash G."/>
            <person name="Arun Chinnappa K."/>
        </authorList>
    </citation>
    <scope>NUCLEOTIDE SEQUENCE [LARGE SCALE GENOMIC DNA]</scope>
    <source>
        <strain evidence="2 3">Hillstone_2</strain>
    </source>
</reference>
<gene>
    <name evidence="2" type="ORF">C1H76_7160</name>
</gene>
<dbReference type="EMBL" id="PTQR01000086">
    <property type="protein sequence ID" value="TKX20772.1"/>
    <property type="molecule type" value="Genomic_DNA"/>
</dbReference>